<dbReference type="EMBL" id="VSRL01000419">
    <property type="protein sequence ID" value="NKE63770.1"/>
    <property type="molecule type" value="Genomic_DNA"/>
</dbReference>
<feature type="transmembrane region" description="Helical" evidence="1">
    <location>
        <begin position="181"/>
        <end position="207"/>
    </location>
</feature>
<keyword evidence="1" id="KW-1133">Transmembrane helix</keyword>
<organism evidence="3 4">
    <name type="scientific">Lentzea indica</name>
    <dbReference type="NCBI Taxonomy" id="2604800"/>
    <lineage>
        <taxon>Bacteria</taxon>
        <taxon>Bacillati</taxon>
        <taxon>Actinomycetota</taxon>
        <taxon>Actinomycetes</taxon>
        <taxon>Pseudonocardiales</taxon>
        <taxon>Pseudonocardiaceae</taxon>
        <taxon>Lentzea</taxon>
    </lineage>
</organism>
<gene>
    <name evidence="3" type="ORF">FXN61_46515</name>
</gene>
<accession>A0ABX1FY92</accession>
<sequence length="354" mass="39710">MILLDPTVISSTIATVCAMYLLRSLVRKPDNLALRATWLSTQCFAFSLCLGLTLYGLHLMDPIPAALRWISITQHALAMIAVYLGYSAYVFMALERDAAVRHVRRHGMALVVVLAVALTLAIGAAPGDFLASFVADYENGPISAVYLALFTGYLAVLVGGAGRLSWKWSRLVDEPWIRRGLVIGAAGFVMAGVYCVVRTTFIVMATLGNRIPIKEGAVTGWLITASLPLVLIGVTVPGWGPRLAAALRWWRMYRAFRRLHPLWSRLTTAYPHVRMSLGRSGLARWFGDSSKFATRWDEKWSPHRRDLALRLHLRVVQIWDARRALLDHCDISDYDRALTDPRHRRRRAEVRAAY</sequence>
<evidence type="ECO:0000256" key="1">
    <source>
        <dbReference type="SAM" id="Phobius"/>
    </source>
</evidence>
<dbReference type="Proteomes" id="UP001515943">
    <property type="component" value="Unassembled WGS sequence"/>
</dbReference>
<keyword evidence="1" id="KW-0472">Membrane</keyword>
<dbReference type="NCBIfam" id="NF042915">
    <property type="entry name" value="MAB_1171c_fam"/>
    <property type="match status" value="1"/>
</dbReference>
<feature type="transmembrane region" description="Helical" evidence="1">
    <location>
        <begin position="144"/>
        <end position="161"/>
    </location>
</feature>
<evidence type="ECO:0000313" key="3">
    <source>
        <dbReference type="EMBL" id="NKE63770.1"/>
    </source>
</evidence>
<feature type="non-terminal residue" evidence="3">
    <location>
        <position position="354"/>
    </location>
</feature>
<dbReference type="InterPro" id="IPR046675">
    <property type="entry name" value="DUF6545"/>
</dbReference>
<dbReference type="Pfam" id="PF20182">
    <property type="entry name" value="DUF6545"/>
    <property type="match status" value="1"/>
</dbReference>
<evidence type="ECO:0000259" key="2">
    <source>
        <dbReference type="Pfam" id="PF20182"/>
    </source>
</evidence>
<feature type="domain" description="DUF6545" evidence="2">
    <location>
        <begin position="248"/>
        <end position="352"/>
    </location>
</feature>
<feature type="transmembrane region" description="Helical" evidence="1">
    <location>
        <begin position="6"/>
        <end position="26"/>
    </location>
</feature>
<feature type="transmembrane region" description="Helical" evidence="1">
    <location>
        <begin position="227"/>
        <end position="250"/>
    </location>
</feature>
<reference evidence="3 4" key="1">
    <citation type="submission" date="2019-08" db="EMBL/GenBank/DDBJ databases">
        <title>Lentzea from Indian Himalayas.</title>
        <authorList>
            <person name="Mandal S."/>
            <person name="Mallick Gupta A."/>
            <person name="Maiti P.K."/>
            <person name="Sarkar J."/>
            <person name="Mandal S."/>
        </authorList>
    </citation>
    <scope>NUCLEOTIDE SEQUENCE [LARGE SCALE GENOMIC DNA]</scope>
    <source>
        <strain evidence="3 4">PSKA42</strain>
    </source>
</reference>
<keyword evidence="1" id="KW-0812">Transmembrane</keyword>
<feature type="transmembrane region" description="Helical" evidence="1">
    <location>
        <begin position="106"/>
        <end position="124"/>
    </location>
</feature>
<name>A0ABX1FY92_9PSEU</name>
<feature type="transmembrane region" description="Helical" evidence="1">
    <location>
        <begin position="38"/>
        <end position="57"/>
    </location>
</feature>
<dbReference type="InterPro" id="IPR050039">
    <property type="entry name" value="MAB_1171c-like"/>
</dbReference>
<dbReference type="RefSeq" id="WP_223165895.1">
    <property type="nucleotide sequence ID" value="NZ_VSRL01000419.1"/>
</dbReference>
<feature type="transmembrane region" description="Helical" evidence="1">
    <location>
        <begin position="69"/>
        <end position="94"/>
    </location>
</feature>
<comment type="caution">
    <text evidence="3">The sequence shown here is derived from an EMBL/GenBank/DDBJ whole genome shotgun (WGS) entry which is preliminary data.</text>
</comment>
<keyword evidence="4" id="KW-1185">Reference proteome</keyword>
<protein>
    <recommendedName>
        <fullName evidence="2">DUF6545 domain-containing protein</fullName>
    </recommendedName>
</protein>
<evidence type="ECO:0000313" key="4">
    <source>
        <dbReference type="Proteomes" id="UP001515943"/>
    </source>
</evidence>
<proteinExistence type="predicted"/>